<feature type="compositionally biased region" description="Polar residues" evidence="1">
    <location>
        <begin position="160"/>
        <end position="189"/>
    </location>
</feature>
<feature type="region of interest" description="Disordered" evidence="1">
    <location>
        <begin position="755"/>
        <end position="837"/>
    </location>
</feature>
<feature type="compositionally biased region" description="Basic and acidic residues" evidence="1">
    <location>
        <begin position="330"/>
        <end position="340"/>
    </location>
</feature>
<feature type="compositionally biased region" description="Polar residues" evidence="1">
    <location>
        <begin position="110"/>
        <end position="127"/>
    </location>
</feature>
<feature type="region of interest" description="Disordered" evidence="1">
    <location>
        <begin position="446"/>
        <end position="513"/>
    </location>
</feature>
<feature type="compositionally biased region" description="Low complexity" evidence="1">
    <location>
        <begin position="290"/>
        <end position="318"/>
    </location>
</feature>
<feature type="compositionally biased region" description="Polar residues" evidence="1">
    <location>
        <begin position="446"/>
        <end position="455"/>
    </location>
</feature>
<feature type="compositionally biased region" description="Low complexity" evidence="1">
    <location>
        <begin position="719"/>
        <end position="737"/>
    </location>
</feature>
<feature type="compositionally biased region" description="Polar residues" evidence="1">
    <location>
        <begin position="583"/>
        <end position="600"/>
    </location>
</feature>
<feature type="compositionally biased region" description="Basic and acidic residues" evidence="1">
    <location>
        <begin position="78"/>
        <end position="88"/>
    </location>
</feature>
<feature type="compositionally biased region" description="Low complexity" evidence="1">
    <location>
        <begin position="634"/>
        <end position="645"/>
    </location>
</feature>
<dbReference type="Proteomes" id="UP001446871">
    <property type="component" value="Unassembled WGS sequence"/>
</dbReference>
<feature type="compositionally biased region" description="Low complexity" evidence="1">
    <location>
        <begin position="755"/>
        <end position="769"/>
    </location>
</feature>
<feature type="compositionally biased region" description="Low complexity" evidence="1">
    <location>
        <begin position="491"/>
        <end position="513"/>
    </location>
</feature>
<keyword evidence="3" id="KW-1185">Reference proteome</keyword>
<feature type="region of interest" description="Disordered" evidence="1">
    <location>
        <begin position="634"/>
        <end position="675"/>
    </location>
</feature>
<feature type="region of interest" description="Disordered" evidence="1">
    <location>
        <begin position="1"/>
        <end position="348"/>
    </location>
</feature>
<feature type="compositionally biased region" description="Polar residues" evidence="1">
    <location>
        <begin position="1203"/>
        <end position="1219"/>
    </location>
</feature>
<organism evidence="2 3">
    <name type="scientific">Apiospora saccharicola</name>
    <dbReference type="NCBI Taxonomy" id="335842"/>
    <lineage>
        <taxon>Eukaryota</taxon>
        <taxon>Fungi</taxon>
        <taxon>Dikarya</taxon>
        <taxon>Ascomycota</taxon>
        <taxon>Pezizomycotina</taxon>
        <taxon>Sordariomycetes</taxon>
        <taxon>Xylariomycetidae</taxon>
        <taxon>Amphisphaeriales</taxon>
        <taxon>Apiosporaceae</taxon>
        <taxon>Apiospora</taxon>
    </lineage>
</organism>
<feature type="compositionally biased region" description="Low complexity" evidence="1">
    <location>
        <begin position="464"/>
        <end position="484"/>
    </location>
</feature>
<feature type="compositionally biased region" description="Polar residues" evidence="1">
    <location>
        <begin position="319"/>
        <end position="329"/>
    </location>
</feature>
<name>A0ABR1UJW8_9PEZI</name>
<feature type="compositionally biased region" description="Polar residues" evidence="1">
    <location>
        <begin position="197"/>
        <end position="233"/>
    </location>
</feature>
<accession>A0ABR1UJW8</accession>
<comment type="caution">
    <text evidence="2">The sequence shown here is derived from an EMBL/GenBank/DDBJ whole genome shotgun (WGS) entry which is preliminary data.</text>
</comment>
<proteinExistence type="predicted"/>
<feature type="compositionally biased region" description="Polar residues" evidence="1">
    <location>
        <begin position="1166"/>
        <end position="1175"/>
    </location>
</feature>
<reference evidence="2 3" key="1">
    <citation type="submission" date="2023-01" db="EMBL/GenBank/DDBJ databases">
        <title>Analysis of 21 Apiospora genomes using comparative genomics revels a genus with tremendous synthesis potential of carbohydrate active enzymes and secondary metabolites.</title>
        <authorList>
            <person name="Sorensen T."/>
        </authorList>
    </citation>
    <scope>NUCLEOTIDE SEQUENCE [LARGE SCALE GENOMIC DNA]</scope>
    <source>
        <strain evidence="2 3">CBS 83171</strain>
    </source>
</reference>
<feature type="compositionally biased region" description="Basic and acidic residues" evidence="1">
    <location>
        <begin position="1047"/>
        <end position="1057"/>
    </location>
</feature>
<feature type="compositionally biased region" description="Polar residues" evidence="1">
    <location>
        <begin position="940"/>
        <end position="949"/>
    </location>
</feature>
<feature type="compositionally biased region" description="Polar residues" evidence="1">
    <location>
        <begin position="795"/>
        <end position="806"/>
    </location>
</feature>
<gene>
    <name evidence="2" type="ORF">PG996_009136</name>
</gene>
<feature type="compositionally biased region" description="Gly residues" evidence="1">
    <location>
        <begin position="1030"/>
        <end position="1042"/>
    </location>
</feature>
<feature type="region of interest" description="Disordered" evidence="1">
    <location>
        <begin position="904"/>
        <end position="1230"/>
    </location>
</feature>
<feature type="region of interest" description="Disordered" evidence="1">
    <location>
        <begin position="856"/>
        <end position="890"/>
    </location>
</feature>
<feature type="compositionally biased region" description="Polar residues" evidence="1">
    <location>
        <begin position="770"/>
        <end position="788"/>
    </location>
</feature>
<feature type="region of interest" description="Disordered" evidence="1">
    <location>
        <begin position="692"/>
        <end position="737"/>
    </location>
</feature>
<protein>
    <submittedName>
        <fullName evidence="2">Uncharacterized protein</fullName>
    </submittedName>
</protein>
<feature type="region of interest" description="Disordered" evidence="1">
    <location>
        <begin position="537"/>
        <end position="608"/>
    </location>
</feature>
<feature type="region of interest" description="Disordered" evidence="1">
    <location>
        <begin position="380"/>
        <end position="433"/>
    </location>
</feature>
<feature type="region of interest" description="Disordered" evidence="1">
    <location>
        <begin position="1248"/>
        <end position="1326"/>
    </location>
</feature>
<evidence type="ECO:0000313" key="2">
    <source>
        <dbReference type="EMBL" id="KAK8059206.1"/>
    </source>
</evidence>
<feature type="compositionally biased region" description="Polar residues" evidence="1">
    <location>
        <begin position="692"/>
        <end position="718"/>
    </location>
</feature>
<feature type="compositionally biased region" description="Polar residues" evidence="1">
    <location>
        <begin position="57"/>
        <end position="73"/>
    </location>
</feature>
<feature type="compositionally biased region" description="Basic and acidic residues" evidence="1">
    <location>
        <begin position="1013"/>
        <end position="1023"/>
    </location>
</feature>
<evidence type="ECO:0000256" key="1">
    <source>
        <dbReference type="SAM" id="MobiDB-lite"/>
    </source>
</evidence>
<feature type="compositionally biased region" description="Polar residues" evidence="1">
    <location>
        <begin position="652"/>
        <end position="671"/>
    </location>
</feature>
<feature type="compositionally biased region" description="Low complexity" evidence="1">
    <location>
        <begin position="1059"/>
        <end position="1069"/>
    </location>
</feature>
<sequence length="1326" mass="134183">MGLADTIRETFGGGAAATHPAEESSSSEVSRGLVDHNTPGAFPADTPIAEEQRELGGSSQYGNTTGTIGSSNILAGKEGVHGHEHKDSGVGLSDVTSSHPKTVGHDDVPHSSTGSSKLSDVTHSHPQSVEKGGLHGTTAASNTPVASGLSDVTRSRPETVGQSGLHSTTASNTVPSSGLSDVTHSSPQTVEKGALQSHPQSTINKDSPTGSHFRRSSVSMPTDSTGTGPSETLASHGKKDKDTTTLGGLLGGNYMGGSKTDPASFEREHANEPASRGLLRSEDHNNAHQGTHGSTLGSGASSGTTLGASGNTLGATGTDSTTHHNTVSNGRDKSSTDHNESYWGSLPSAQGIYNTVTGSGSGEDHTSVHRHVPAAGDSEVAMQSAGHGHEAHAPRGAGVYNTVVGHGSAADDTVAGENRSADHQRSPSGGLYNTITSAAAGLYNTVSGRSGSGTEHQYEHDKPLTTTTSTSSGVGNTGLTGSNSRVEHESPFSNTTSTTSPRSGNTTASGTTGNNQGIAAGAYGAAASAAQGISNAVTGNNNNNTHNTTSTSRDVPQYGTNNPFNDTTSTSTGTGSTGLAGINNRSAHDSSLTSSNSPRSGNLDKVDTTGSAGLATGAYNAAASAAQGISNTVTGNNNNTGATGTQYDHNRPTTSTGPMGTRNTNTTSSTEPGMATGAYNAVANTAQSVADTVTGNNRNTSSQYNQGGPYDSTTSRSAHPSTTGNTHTNTSGTQPGVAAGAYNAVAGAAQTVADTVTGNNNNNNNNNNNHGSTTGHQSGLNNDNTTGTHRAFPLDNSSPTFNTANRSAVAGDERFPTSGTNTGSHDHTSHTGRNIAGAGAGAAASAGVYDFLHRKEGDAPDPLNEFVSNEGPYNTRTHEHEGWAPSQSAGLFSDTELKRLSLRQKEGDSLEPSSHRSHGAEDLSTSGPGQSHGFHGMKSHPSSGSNNVAYDTPESLAAAGASGDRTRGDIYNGQGQTHGLGSGHPSAHKSEIPIPSRVHENPHPTSLAGQRAEPPRSSDHSDHSSNIGKGLAGAGLGAGAGYGASRLARDHHDDQKHAPTSSIPSPTTTSRHHDPVESSTLNRSVEPVSSSSHHHHKDNSSPTSGSMLPLPSKHNDRHAQDTTSSSGLSGHDGDKHQHKARDVAAFGAGAGAGAAGYDMLSHDKSSPSGVRQPGQTTANTAANTGSSSHPTMSSIAADRRTAHSPTTSSSLNTAATPETASLDEHQRSRAAAGMTGINPAAGVAGFGVGAGGAGAAIASGMNQDGHQQQQQQDMLSRSGGDGHAPLQSTHAENLKERGTTVPSANAGKKDPYNHLSSGTPSGVVME</sequence>
<feature type="compositionally biased region" description="Low complexity" evidence="1">
    <location>
        <begin position="537"/>
        <end position="552"/>
    </location>
</feature>
<evidence type="ECO:0000313" key="3">
    <source>
        <dbReference type="Proteomes" id="UP001446871"/>
    </source>
</evidence>
<feature type="compositionally biased region" description="Polar residues" evidence="1">
    <location>
        <begin position="1185"/>
        <end position="1194"/>
    </location>
</feature>
<dbReference type="EMBL" id="JAQQWM010000006">
    <property type="protein sequence ID" value="KAK8059206.1"/>
    <property type="molecule type" value="Genomic_DNA"/>
</dbReference>